<proteinExistence type="predicted"/>
<dbReference type="EMBL" id="CAJVPS010000534">
    <property type="protein sequence ID" value="CAG8493254.1"/>
    <property type="molecule type" value="Genomic_DNA"/>
</dbReference>
<name>A0A9N8WL14_9GLOM</name>
<sequence>MLCLLPPRQLKRIRCQSSGESRTKGLWLIFYLNMEHILRQKSGISKSANEWWQHFGQASNRKIKGGNTLDKFAFIYD</sequence>
<protein>
    <submittedName>
        <fullName evidence="1">8001_t:CDS:1</fullName>
    </submittedName>
</protein>
<gene>
    <name evidence="1" type="ORF">ALEPTO_LOCUS3098</name>
</gene>
<reference evidence="1" key="1">
    <citation type="submission" date="2021-06" db="EMBL/GenBank/DDBJ databases">
        <authorList>
            <person name="Kallberg Y."/>
            <person name="Tangrot J."/>
            <person name="Rosling A."/>
        </authorList>
    </citation>
    <scope>NUCLEOTIDE SEQUENCE</scope>
    <source>
        <strain evidence="1">FL130A</strain>
    </source>
</reference>
<accession>A0A9N8WL14</accession>
<evidence type="ECO:0000313" key="1">
    <source>
        <dbReference type="EMBL" id="CAG8493254.1"/>
    </source>
</evidence>
<evidence type="ECO:0000313" key="2">
    <source>
        <dbReference type="Proteomes" id="UP000789508"/>
    </source>
</evidence>
<keyword evidence="2" id="KW-1185">Reference proteome</keyword>
<dbReference type="Proteomes" id="UP000789508">
    <property type="component" value="Unassembled WGS sequence"/>
</dbReference>
<organism evidence="1 2">
    <name type="scientific">Ambispora leptoticha</name>
    <dbReference type="NCBI Taxonomy" id="144679"/>
    <lineage>
        <taxon>Eukaryota</taxon>
        <taxon>Fungi</taxon>
        <taxon>Fungi incertae sedis</taxon>
        <taxon>Mucoromycota</taxon>
        <taxon>Glomeromycotina</taxon>
        <taxon>Glomeromycetes</taxon>
        <taxon>Archaeosporales</taxon>
        <taxon>Ambisporaceae</taxon>
        <taxon>Ambispora</taxon>
    </lineage>
</organism>
<dbReference type="AlphaFoldDB" id="A0A9N8WL14"/>
<comment type="caution">
    <text evidence="1">The sequence shown here is derived from an EMBL/GenBank/DDBJ whole genome shotgun (WGS) entry which is preliminary data.</text>
</comment>